<evidence type="ECO:0000256" key="5">
    <source>
        <dbReference type="ARBA" id="ARBA00022989"/>
    </source>
</evidence>
<dbReference type="PANTHER" id="PTHR23517">
    <property type="entry name" value="RESISTANCE PROTEIN MDTM, PUTATIVE-RELATED-RELATED"/>
    <property type="match status" value="1"/>
</dbReference>
<dbReference type="KEGG" id="cdo:CDOO_12195"/>
<feature type="transmembrane region" description="Helical" evidence="7">
    <location>
        <begin position="146"/>
        <end position="164"/>
    </location>
</feature>
<dbReference type="STRING" id="558173.CDOO_12195"/>
<feature type="transmembrane region" description="Helical" evidence="7">
    <location>
        <begin position="301"/>
        <end position="323"/>
    </location>
</feature>
<dbReference type="EMBL" id="CP006764">
    <property type="protein sequence ID" value="AIT61931.1"/>
    <property type="molecule type" value="Genomic_DNA"/>
</dbReference>
<evidence type="ECO:0000313" key="9">
    <source>
        <dbReference type="EMBL" id="AIT61931.1"/>
    </source>
</evidence>
<keyword evidence="6 7" id="KW-0472">Membrane</keyword>
<feature type="transmembrane region" description="Helical" evidence="7">
    <location>
        <begin position="12"/>
        <end position="33"/>
    </location>
</feature>
<dbReference type="PANTHER" id="PTHR23517:SF13">
    <property type="entry name" value="MAJOR FACILITATOR SUPERFAMILY MFS_1"/>
    <property type="match status" value="1"/>
</dbReference>
<feature type="transmembrane region" description="Helical" evidence="7">
    <location>
        <begin position="45"/>
        <end position="65"/>
    </location>
</feature>
<reference evidence="9 10" key="1">
    <citation type="submission" date="2013-09" db="EMBL/GenBank/DDBJ databases">
        <title>Complete genome sequence of Corynebacterium doosanense CAU 212(T) (=DSM 45436(T)), isolated from activated sludge.</title>
        <authorList>
            <person name="Schaffert L."/>
            <person name="Albersmeier A."/>
            <person name="Kalinowski J."/>
            <person name="Ruckert C."/>
        </authorList>
    </citation>
    <scope>NUCLEOTIDE SEQUENCE [LARGE SCALE GENOMIC DNA]</scope>
    <source>
        <strain evidence="9 10">CAU 212</strain>
    </source>
</reference>
<dbReference type="GO" id="GO:0022857">
    <property type="term" value="F:transmembrane transporter activity"/>
    <property type="evidence" value="ECO:0007669"/>
    <property type="project" value="InterPro"/>
</dbReference>
<dbReference type="eggNOG" id="COG0477">
    <property type="taxonomic scope" value="Bacteria"/>
</dbReference>
<evidence type="ECO:0000256" key="4">
    <source>
        <dbReference type="ARBA" id="ARBA00022692"/>
    </source>
</evidence>
<feature type="transmembrane region" description="Helical" evidence="7">
    <location>
        <begin position="372"/>
        <end position="393"/>
    </location>
</feature>
<evidence type="ECO:0000256" key="1">
    <source>
        <dbReference type="ARBA" id="ARBA00004651"/>
    </source>
</evidence>
<keyword evidence="10" id="KW-1185">Reference proteome</keyword>
<keyword evidence="5 7" id="KW-1133">Transmembrane helix</keyword>
<dbReference type="InterPro" id="IPR036259">
    <property type="entry name" value="MFS_trans_sf"/>
</dbReference>
<evidence type="ECO:0000256" key="3">
    <source>
        <dbReference type="ARBA" id="ARBA00022475"/>
    </source>
</evidence>
<feature type="transmembrane region" description="Helical" evidence="7">
    <location>
        <begin position="170"/>
        <end position="188"/>
    </location>
</feature>
<evidence type="ECO:0000259" key="8">
    <source>
        <dbReference type="PROSITE" id="PS50850"/>
    </source>
</evidence>
<accession>A0A097III9</accession>
<dbReference type="InterPro" id="IPR011701">
    <property type="entry name" value="MFS"/>
</dbReference>
<feature type="transmembrane region" description="Helical" evidence="7">
    <location>
        <begin position="77"/>
        <end position="98"/>
    </location>
</feature>
<sequence length="405" mass="42253">MSVSHAIKPTDWIRVGFAMFTIGFGANLFAPMLQVYRVEHAAGEASLTGMLGIYSVGLIPSLLVFGTYSDQRGRRPVLVPGLAVAILGSLVLSLGALGWNWPLFIGRIIIGVSVGMGMSAGAAWIKQLSNDKPGSGPRRATVSVSAGFGLGPLASGLVAQFAPLPELIPYLVHIALTALALALVWRVPETQERTTVSRRLVPHAVFTRRFLFSIVIWAPWVFGVTTTAFASTPGMAHLNFPWVTAFLGFLACITMLAGVFIQPTAARIARSGGRLSLAAVGLLVTLVGLLLSVGASLTGSLILMSIAAIVLGAAYGIMMVAGLSEAESFAAPSELGGLIGIFYSLTYLGFFVPLVTALVVGVLSRVTGMSELHSYVAVLLFGVVVCLVSVVPVSRAGRAGQGTAD</sequence>
<dbReference type="GO" id="GO:0005886">
    <property type="term" value="C:plasma membrane"/>
    <property type="evidence" value="ECO:0007669"/>
    <property type="project" value="UniProtKB-SubCell"/>
</dbReference>
<dbReference type="RefSeq" id="WP_018022128.1">
    <property type="nucleotide sequence ID" value="NZ_AQUX01000005.1"/>
</dbReference>
<feature type="transmembrane region" description="Helical" evidence="7">
    <location>
        <begin position="273"/>
        <end position="295"/>
    </location>
</feature>
<keyword evidence="2" id="KW-0813">Transport</keyword>
<protein>
    <submittedName>
        <fullName evidence="9">MFS transporter</fullName>
    </submittedName>
</protein>
<feature type="transmembrane region" description="Helical" evidence="7">
    <location>
        <begin position="242"/>
        <end position="261"/>
    </location>
</feature>
<dbReference type="Proteomes" id="UP000029914">
    <property type="component" value="Chromosome"/>
</dbReference>
<feature type="transmembrane region" description="Helical" evidence="7">
    <location>
        <begin position="104"/>
        <end position="125"/>
    </location>
</feature>
<dbReference type="Pfam" id="PF07690">
    <property type="entry name" value="MFS_1"/>
    <property type="match status" value="1"/>
</dbReference>
<evidence type="ECO:0000256" key="2">
    <source>
        <dbReference type="ARBA" id="ARBA00022448"/>
    </source>
</evidence>
<proteinExistence type="predicted"/>
<evidence type="ECO:0000256" key="7">
    <source>
        <dbReference type="SAM" id="Phobius"/>
    </source>
</evidence>
<feature type="transmembrane region" description="Helical" evidence="7">
    <location>
        <begin position="209"/>
        <end position="230"/>
    </location>
</feature>
<gene>
    <name evidence="9" type="ORF">CDOO_12195</name>
</gene>
<dbReference type="Gene3D" id="1.20.1250.20">
    <property type="entry name" value="MFS general substrate transporter like domains"/>
    <property type="match status" value="1"/>
</dbReference>
<keyword evidence="4 7" id="KW-0812">Transmembrane</keyword>
<organism evidence="9 10">
    <name type="scientific">Corynebacterium doosanense CAU 212 = DSM 45436</name>
    <dbReference type="NCBI Taxonomy" id="558173"/>
    <lineage>
        <taxon>Bacteria</taxon>
        <taxon>Bacillati</taxon>
        <taxon>Actinomycetota</taxon>
        <taxon>Actinomycetes</taxon>
        <taxon>Mycobacteriales</taxon>
        <taxon>Corynebacteriaceae</taxon>
        <taxon>Corynebacterium</taxon>
    </lineage>
</organism>
<keyword evidence="3" id="KW-1003">Cell membrane</keyword>
<dbReference type="HOGENOM" id="CLU_038683_1_0_11"/>
<comment type="subcellular location">
    <subcellularLocation>
        <location evidence="1">Cell membrane</location>
        <topology evidence="1">Multi-pass membrane protein</topology>
    </subcellularLocation>
</comment>
<feature type="domain" description="Major facilitator superfamily (MFS) profile" evidence="8">
    <location>
        <begin position="11"/>
        <end position="397"/>
    </location>
</feature>
<evidence type="ECO:0000256" key="6">
    <source>
        <dbReference type="ARBA" id="ARBA00023136"/>
    </source>
</evidence>
<name>A0A097III9_9CORY</name>
<feature type="transmembrane region" description="Helical" evidence="7">
    <location>
        <begin position="335"/>
        <end position="360"/>
    </location>
</feature>
<dbReference type="InterPro" id="IPR020846">
    <property type="entry name" value="MFS_dom"/>
</dbReference>
<dbReference type="AlphaFoldDB" id="A0A097III9"/>
<dbReference type="PROSITE" id="PS50850">
    <property type="entry name" value="MFS"/>
    <property type="match status" value="1"/>
</dbReference>
<dbReference type="InterPro" id="IPR050171">
    <property type="entry name" value="MFS_Transporters"/>
</dbReference>
<dbReference type="SUPFAM" id="SSF103473">
    <property type="entry name" value="MFS general substrate transporter"/>
    <property type="match status" value="1"/>
</dbReference>
<evidence type="ECO:0000313" key="10">
    <source>
        <dbReference type="Proteomes" id="UP000029914"/>
    </source>
</evidence>